<feature type="region of interest" description="Disordered" evidence="4">
    <location>
        <begin position="201"/>
        <end position="227"/>
    </location>
</feature>
<dbReference type="InterPro" id="IPR001845">
    <property type="entry name" value="HTH_ArsR_DNA-bd_dom"/>
</dbReference>
<dbReference type="AlphaFoldDB" id="A0A7C2WIU4"/>
<accession>A0A7C2WIU4</accession>
<comment type="caution">
    <text evidence="6">The sequence shown here is derived from an EMBL/GenBank/DDBJ whole genome shotgun (WGS) entry which is preliminary data.</text>
</comment>
<dbReference type="SMART" id="SM00418">
    <property type="entry name" value="HTH_ARSR"/>
    <property type="match status" value="1"/>
</dbReference>
<evidence type="ECO:0000313" key="6">
    <source>
        <dbReference type="EMBL" id="HEX70384.1"/>
    </source>
</evidence>
<dbReference type="CDD" id="cd00090">
    <property type="entry name" value="HTH_ARSR"/>
    <property type="match status" value="1"/>
</dbReference>
<dbReference type="InterPro" id="IPR011991">
    <property type="entry name" value="ArsR-like_HTH"/>
</dbReference>
<dbReference type="Pfam" id="PF12840">
    <property type="entry name" value="HTH_20"/>
    <property type="match status" value="1"/>
</dbReference>
<name>A0A7C2WIU4_9BACT</name>
<organism evidence="6">
    <name type="scientific">Thermorudis sp</name>
    <dbReference type="NCBI Taxonomy" id="1969470"/>
    <lineage>
        <taxon>Bacteria</taxon>
        <taxon>Pseudomonadati</taxon>
        <taxon>Thermomicrobiota</taxon>
        <taxon>Thermomicrobia</taxon>
        <taxon>Thermomicrobia incertae sedis</taxon>
        <taxon>Thermorudis</taxon>
    </lineage>
</organism>
<dbReference type="GO" id="GO:0003700">
    <property type="term" value="F:DNA-binding transcription factor activity"/>
    <property type="evidence" value="ECO:0007669"/>
    <property type="project" value="InterPro"/>
</dbReference>
<evidence type="ECO:0000256" key="4">
    <source>
        <dbReference type="SAM" id="MobiDB-lite"/>
    </source>
</evidence>
<keyword evidence="3" id="KW-0804">Transcription</keyword>
<evidence type="ECO:0000256" key="3">
    <source>
        <dbReference type="ARBA" id="ARBA00023163"/>
    </source>
</evidence>
<keyword evidence="1" id="KW-0805">Transcription regulation</keyword>
<feature type="domain" description="HTH arsR-type" evidence="5">
    <location>
        <begin position="24"/>
        <end position="110"/>
    </location>
</feature>
<dbReference type="GO" id="GO:0003677">
    <property type="term" value="F:DNA binding"/>
    <property type="evidence" value="ECO:0007669"/>
    <property type="project" value="UniProtKB-KW"/>
</dbReference>
<sequence length="227" mass="25867">MSDAEHNQEDAFEPAEVFVIEDLETLRACVHPLRLAVLEALQEQALNVAQVCERLGIRSTTLYYHVRELEKAGLIRLVRTTVESGIQTKYYRAVARFYRLPLAMLQGGDGQERLDASVELVMTTLDLTAWHLRAALVQGVFSQHPDMSLVHRWIVRTTPQRAREFKQRLQELIDLFQSLDQEGGEVTLEFTPVLFPHASRATYPQRRRRRAARSRGEAGRGGDGSRS</sequence>
<dbReference type="PANTHER" id="PTHR43132">
    <property type="entry name" value="ARSENICAL RESISTANCE OPERON REPRESSOR ARSR-RELATED"/>
    <property type="match status" value="1"/>
</dbReference>
<protein>
    <submittedName>
        <fullName evidence="6">ArsR family transcriptional regulator</fullName>
    </submittedName>
</protein>
<evidence type="ECO:0000259" key="5">
    <source>
        <dbReference type="SMART" id="SM00418"/>
    </source>
</evidence>
<evidence type="ECO:0000256" key="1">
    <source>
        <dbReference type="ARBA" id="ARBA00023015"/>
    </source>
</evidence>
<dbReference type="PANTHER" id="PTHR43132:SF2">
    <property type="entry name" value="ARSENICAL RESISTANCE OPERON REPRESSOR ARSR-RELATED"/>
    <property type="match status" value="1"/>
</dbReference>
<dbReference type="InterPro" id="IPR036388">
    <property type="entry name" value="WH-like_DNA-bd_sf"/>
</dbReference>
<dbReference type="InterPro" id="IPR036390">
    <property type="entry name" value="WH_DNA-bd_sf"/>
</dbReference>
<reference evidence="6" key="1">
    <citation type="journal article" date="2020" name="mSystems">
        <title>Genome- and Community-Level Interaction Insights into Carbon Utilization and Element Cycling Functions of Hydrothermarchaeota in Hydrothermal Sediment.</title>
        <authorList>
            <person name="Zhou Z."/>
            <person name="Liu Y."/>
            <person name="Xu W."/>
            <person name="Pan J."/>
            <person name="Luo Z.H."/>
            <person name="Li M."/>
        </authorList>
    </citation>
    <scope>NUCLEOTIDE SEQUENCE [LARGE SCALE GENOMIC DNA]</scope>
    <source>
        <strain evidence="6">SpSt-192</strain>
    </source>
</reference>
<dbReference type="Gene3D" id="1.10.10.10">
    <property type="entry name" value="Winged helix-like DNA-binding domain superfamily/Winged helix DNA-binding domain"/>
    <property type="match status" value="1"/>
</dbReference>
<dbReference type="EMBL" id="DSID01000309">
    <property type="protein sequence ID" value="HEX70384.1"/>
    <property type="molecule type" value="Genomic_DNA"/>
</dbReference>
<gene>
    <name evidence="6" type="ORF">ENP13_03970</name>
</gene>
<dbReference type="SUPFAM" id="SSF46785">
    <property type="entry name" value="Winged helix' DNA-binding domain"/>
    <property type="match status" value="1"/>
</dbReference>
<dbReference type="InterPro" id="IPR051011">
    <property type="entry name" value="Metal_resp_trans_reg"/>
</dbReference>
<evidence type="ECO:0000256" key="2">
    <source>
        <dbReference type="ARBA" id="ARBA00023125"/>
    </source>
</evidence>
<feature type="compositionally biased region" description="Basic and acidic residues" evidence="4">
    <location>
        <begin position="214"/>
        <end position="227"/>
    </location>
</feature>
<proteinExistence type="predicted"/>
<keyword evidence="2" id="KW-0238">DNA-binding</keyword>